<dbReference type="InterPro" id="IPR038636">
    <property type="entry name" value="Wzi_sf"/>
</dbReference>
<gene>
    <name evidence="3" type="ORF">MNY72_15585</name>
</gene>
<dbReference type="RefSeq" id="WP_241542189.1">
    <property type="nucleotide sequence ID" value="NZ_CAWQWL010000001.1"/>
</dbReference>
<feature type="chain" id="PRO_5040238076" evidence="2">
    <location>
        <begin position="25"/>
        <end position="479"/>
    </location>
</feature>
<accession>A0A9Q8Q0G7</accession>
<name>A0A9Q8Q0G7_9GAMM</name>
<dbReference type="Gene3D" id="2.40.160.130">
    <property type="entry name" value="Capsule assembly protein Wzi"/>
    <property type="match status" value="1"/>
</dbReference>
<evidence type="ECO:0000256" key="2">
    <source>
        <dbReference type="SAM" id="SignalP"/>
    </source>
</evidence>
<evidence type="ECO:0000313" key="3">
    <source>
        <dbReference type="EMBL" id="UNH30698.1"/>
    </source>
</evidence>
<dbReference type="InterPro" id="IPR026950">
    <property type="entry name" value="Caps_assemb_Wzi"/>
</dbReference>
<feature type="coiled-coil region" evidence="1">
    <location>
        <begin position="65"/>
        <end position="96"/>
    </location>
</feature>
<sequence>MKINKFNKLALFALLGAINSSAIASGLVLPDNNLRNDLAWLSERNVIQISLSTWPLSSQEITRSLDNANITNDEQKNVIQRIKQQLNRNKNTLQLQTYLSSGHPSMPQGFANSEYSDFRYTLAGNYSTDDVDLNLKANAERALRVENGSDYNLNGSYGGVKIWNQWLAFGEIPQWWGPGYDGSLIRTDAARPVTGFLMQRADQSPFDSKWLSWIGSWQYQLTAGQIKQYQKQSGVKLIGLRMTMNPTDYLELGGSRVMMWSGDGRPSNWKSFWDATTGSSNTGDIKKDPGNQLAGFDFKLKLFPLIELPLSIYGQYIGEDEAGYLPSHNAYMAGIEGHHSLYGQPLNWYIEGANTRTEWNNKDVMYKHFVYGAGYYQQGYPLGHAMGGDGRMISSKVEYTLDDHQRVSTRIMYATVNPQSQWQNKAFPKDDTIKGVDVGWWYNFNDRVITDSKVWLSKTDTDTHNDVGVSVAVTVPFKW</sequence>
<dbReference type="Proteomes" id="UP000829116">
    <property type="component" value="Chromosome"/>
</dbReference>
<keyword evidence="1" id="KW-0175">Coiled coil</keyword>
<dbReference type="Pfam" id="PF14052">
    <property type="entry name" value="Caps_assemb_Wzi"/>
    <property type="match status" value="1"/>
</dbReference>
<evidence type="ECO:0000256" key="1">
    <source>
        <dbReference type="SAM" id="Coils"/>
    </source>
</evidence>
<dbReference type="EMBL" id="CP093245">
    <property type="protein sequence ID" value="UNH30698.1"/>
    <property type="molecule type" value="Genomic_DNA"/>
</dbReference>
<dbReference type="AlphaFoldDB" id="A0A9Q8Q0G7"/>
<proteinExistence type="predicted"/>
<organism evidence="3 4">
    <name type="scientific">Moellerella wisconsensis</name>
    <dbReference type="NCBI Taxonomy" id="158849"/>
    <lineage>
        <taxon>Bacteria</taxon>
        <taxon>Pseudomonadati</taxon>
        <taxon>Pseudomonadota</taxon>
        <taxon>Gammaproteobacteria</taxon>
        <taxon>Enterobacterales</taxon>
        <taxon>Morganellaceae</taxon>
        <taxon>Moellerella</taxon>
    </lineage>
</organism>
<protein>
    <submittedName>
        <fullName evidence="3">Capsule assembly Wzi family protein</fullName>
    </submittedName>
</protein>
<evidence type="ECO:0000313" key="4">
    <source>
        <dbReference type="Proteomes" id="UP000829116"/>
    </source>
</evidence>
<keyword evidence="2" id="KW-0732">Signal</keyword>
<reference evidence="3" key="1">
    <citation type="submission" date="2022-03" db="EMBL/GenBank/DDBJ databases">
        <title>ESBL-producing Moellerella wisconsensis and Escherichia marmotae isolated from wild game meat.</title>
        <authorList>
            <person name="Biggel M."/>
        </authorList>
    </citation>
    <scope>NUCLEOTIDE SEQUENCE</scope>
    <source>
        <strain evidence="3">W51</strain>
    </source>
</reference>
<feature type="signal peptide" evidence="2">
    <location>
        <begin position="1"/>
        <end position="24"/>
    </location>
</feature>